<dbReference type="Pfam" id="PF01465">
    <property type="entry name" value="GRIP"/>
    <property type="match status" value="1"/>
</dbReference>
<name>A0A0M3INQ0_ASCLU</name>
<dbReference type="GO" id="GO:0031267">
    <property type="term" value="F:small GTPase binding"/>
    <property type="evidence" value="ECO:0007669"/>
    <property type="project" value="TreeGrafter"/>
</dbReference>
<evidence type="ECO:0000313" key="3">
    <source>
        <dbReference type="Proteomes" id="UP000036681"/>
    </source>
</evidence>
<sequence>MRDVTEDEMVQQQSSTSDMESENRRGWSIDNEIEPMDVEELLTLRERVLQYGKEIADLKEAHRLELAAVKKETSQAIRNNGLPTNNNLINGTVTVDINNAQNHTSQNVKRQNSCDLSPNFAEPTEAEYLRNVLYRYMSERETLGKESVTLARVIATVAKFSREQVEAVVAKEEERNHSWYGGTVSTVQGLVGSALASGR</sequence>
<proteinExistence type="predicted"/>
<evidence type="ECO:0000313" key="4">
    <source>
        <dbReference type="WBParaSite" id="ALUE_0002037801-mRNA-1"/>
    </source>
</evidence>
<dbReference type="PANTHER" id="PTHR19327:SF0">
    <property type="entry name" value="GOLGIN SUBFAMILY A MEMBER 4"/>
    <property type="match status" value="1"/>
</dbReference>
<reference evidence="4" key="1">
    <citation type="submission" date="2017-02" db="UniProtKB">
        <authorList>
            <consortium name="WormBaseParasite"/>
        </authorList>
    </citation>
    <scope>IDENTIFICATION</scope>
</reference>
<dbReference type="WBParaSite" id="ALUE_0002037801-mRNA-1">
    <property type="protein sequence ID" value="ALUE_0002037801-mRNA-1"/>
    <property type="gene ID" value="ALUE_0002037801"/>
</dbReference>
<accession>A0A0M3INQ0</accession>
<dbReference type="GO" id="GO:0048193">
    <property type="term" value="P:Golgi vesicle transport"/>
    <property type="evidence" value="ECO:0007669"/>
    <property type="project" value="TreeGrafter"/>
</dbReference>
<dbReference type="Gene3D" id="1.10.220.60">
    <property type="entry name" value="GRIP domain"/>
    <property type="match status" value="1"/>
</dbReference>
<feature type="region of interest" description="Disordered" evidence="1">
    <location>
        <begin position="1"/>
        <end position="27"/>
    </location>
</feature>
<evidence type="ECO:0000256" key="1">
    <source>
        <dbReference type="SAM" id="MobiDB-lite"/>
    </source>
</evidence>
<dbReference type="GO" id="GO:0005794">
    <property type="term" value="C:Golgi apparatus"/>
    <property type="evidence" value="ECO:0007669"/>
    <property type="project" value="TreeGrafter"/>
</dbReference>
<dbReference type="SMART" id="SM00755">
    <property type="entry name" value="Grip"/>
    <property type="match status" value="1"/>
</dbReference>
<dbReference type="PANTHER" id="PTHR19327">
    <property type="entry name" value="GOLGIN"/>
    <property type="match status" value="1"/>
</dbReference>
<keyword evidence="3" id="KW-1185">Reference proteome</keyword>
<evidence type="ECO:0000259" key="2">
    <source>
        <dbReference type="PROSITE" id="PS50913"/>
    </source>
</evidence>
<organism evidence="3 4">
    <name type="scientific">Ascaris lumbricoides</name>
    <name type="common">Giant roundworm</name>
    <dbReference type="NCBI Taxonomy" id="6252"/>
    <lineage>
        <taxon>Eukaryota</taxon>
        <taxon>Metazoa</taxon>
        <taxon>Ecdysozoa</taxon>
        <taxon>Nematoda</taxon>
        <taxon>Chromadorea</taxon>
        <taxon>Rhabditida</taxon>
        <taxon>Spirurina</taxon>
        <taxon>Ascaridomorpha</taxon>
        <taxon>Ascaridoidea</taxon>
        <taxon>Ascarididae</taxon>
        <taxon>Ascaris</taxon>
    </lineage>
</organism>
<dbReference type="SUPFAM" id="SSF101283">
    <property type="entry name" value="GRIP domain"/>
    <property type="match status" value="1"/>
</dbReference>
<dbReference type="PROSITE" id="PS50913">
    <property type="entry name" value="GRIP"/>
    <property type="match status" value="1"/>
</dbReference>
<feature type="domain" description="GRIP" evidence="2">
    <location>
        <begin position="119"/>
        <end position="171"/>
    </location>
</feature>
<dbReference type="Proteomes" id="UP000036681">
    <property type="component" value="Unplaced"/>
</dbReference>
<dbReference type="AlphaFoldDB" id="A0A0M3INQ0"/>
<dbReference type="InterPro" id="IPR000237">
    <property type="entry name" value="GRIP_dom"/>
</dbReference>
<protein>
    <submittedName>
        <fullName evidence="4">GRIP domain-containing protein</fullName>
    </submittedName>
</protein>